<dbReference type="EMBL" id="CM039426">
    <property type="protein sequence ID" value="KAI4357985.1"/>
    <property type="molecule type" value="Genomic_DNA"/>
</dbReference>
<keyword evidence="2" id="KW-1185">Reference proteome</keyword>
<comment type="caution">
    <text evidence="1">The sequence shown here is derived from an EMBL/GenBank/DDBJ whole genome shotgun (WGS) entry which is preliminary data.</text>
</comment>
<protein>
    <submittedName>
        <fullName evidence="1">Uncharacterized protein</fullName>
    </submittedName>
</protein>
<accession>A0ACB9QAE9</accession>
<reference evidence="1 2" key="1">
    <citation type="journal article" date="2022" name="DNA Res.">
        <title>Chromosomal-level genome assembly of the orchid tree Bauhinia variegata (Leguminosae; Cercidoideae) supports the allotetraploid origin hypothesis of Bauhinia.</title>
        <authorList>
            <person name="Zhong Y."/>
            <person name="Chen Y."/>
            <person name="Zheng D."/>
            <person name="Pang J."/>
            <person name="Liu Y."/>
            <person name="Luo S."/>
            <person name="Meng S."/>
            <person name="Qian L."/>
            <person name="Wei D."/>
            <person name="Dai S."/>
            <person name="Zhou R."/>
        </authorList>
    </citation>
    <scope>NUCLEOTIDE SEQUENCE [LARGE SCALE GENOMIC DNA]</scope>
    <source>
        <strain evidence="1">BV-YZ2020</strain>
    </source>
</reference>
<organism evidence="1 2">
    <name type="scientific">Bauhinia variegata</name>
    <name type="common">Purple orchid tree</name>
    <name type="synonym">Phanera variegata</name>
    <dbReference type="NCBI Taxonomy" id="167791"/>
    <lineage>
        <taxon>Eukaryota</taxon>
        <taxon>Viridiplantae</taxon>
        <taxon>Streptophyta</taxon>
        <taxon>Embryophyta</taxon>
        <taxon>Tracheophyta</taxon>
        <taxon>Spermatophyta</taxon>
        <taxon>Magnoliopsida</taxon>
        <taxon>eudicotyledons</taxon>
        <taxon>Gunneridae</taxon>
        <taxon>Pentapetalae</taxon>
        <taxon>rosids</taxon>
        <taxon>fabids</taxon>
        <taxon>Fabales</taxon>
        <taxon>Fabaceae</taxon>
        <taxon>Cercidoideae</taxon>
        <taxon>Cercideae</taxon>
        <taxon>Bauhiniinae</taxon>
        <taxon>Bauhinia</taxon>
    </lineage>
</organism>
<evidence type="ECO:0000313" key="1">
    <source>
        <dbReference type="EMBL" id="KAI4357985.1"/>
    </source>
</evidence>
<evidence type="ECO:0000313" key="2">
    <source>
        <dbReference type="Proteomes" id="UP000828941"/>
    </source>
</evidence>
<proteinExistence type="predicted"/>
<sequence>MKHAKEEPSTSAAQVIDLISAVKELHGLSSSELNRLLKDSENFTIHHPTEKGSLMKIDMEKLVGSLPLHLTAVLISSDRDEGMLKYLLCGIRLLHSLCDLAPRHSKLDQILLDDVKVLEQLIDLVFYTLIVLGGYRQEDRTCSFVNLVHSALVPCSLYLLTGFISPQWPDLVLVLLAHPKVDLFMDAAFGSVRLVVRCLEMTLSAYRKEFCLESNLTAEQVVYYLCQQCEASLQFIQSLCQQKSFKDRLLKNKELCEKGSILLLAQSILKLNIQPSFPEDSRILAAISRLKAKILSILLCLCEAESISYLDEVAKSSESLDLAKSVASEVLDLLKTTIGKDPRLLISDRSYPMGYLQLNALRLVDILSDDSNFRSYITVCFTKVLAAIFSLSHGDFLSCWCSSTLPEKEEDATLEFDIFAAAGWVLNSTSLLDQLNLENLEFNLTPSSMLQAAYAHQRTSLFVKVIANLHCFVPNICEEQERNLFLLKVMECLQMDLSNLLPGFSLASDFPRAATACKNLRSLLSHAESLIPNFLNDEDLQLLRVFFGQVQSFGENRIQDNKVEESLSWDKFSKLNINEQCQEAQSTGGCSSPLLGKDPADLNKKDGNSKEGTSEDSAMQDTEQYNTRAEDINQHDDLNRQDQAEDKGISDKGISGGAKDVDKDAHNVDTSGSDTSSAKGKNVIDHIDNGDLAKSHEHVKKVEVGETPEDEKVETVQRRKRKRTIMNDKQISLIERALLDEPDMQRNAASLQSWADKLSLHGSEVTSSQLKNWLNNRKARLARTARDVRTVVDADNPGTDKQRGTVLGSFDSPDSPIDASNARKDLQNLSRRTSGDIPEPSLAELVDLSSTEFVQRKAGQHVVLVDKRGEEIGKGKVFQAHGKWHGKNLEELEACVVDVSELKADKGLSLPYPSEGTGNSFAEAETKLGVMRVLWDSNRIFVVRSE</sequence>
<name>A0ACB9QAE9_BAUVA</name>
<gene>
    <name evidence="1" type="ORF">L6164_001896</name>
</gene>
<dbReference type="Proteomes" id="UP000828941">
    <property type="component" value="Chromosome 1"/>
</dbReference>